<evidence type="ECO:0000313" key="5">
    <source>
        <dbReference type="Proteomes" id="UP000275846"/>
    </source>
</evidence>
<evidence type="ECO:0000313" key="4">
    <source>
        <dbReference type="EMBL" id="VDM01571.1"/>
    </source>
</evidence>
<organism evidence="6">
    <name type="scientific">Schistocephalus solidus</name>
    <name type="common">Tapeworm</name>
    <dbReference type="NCBI Taxonomy" id="70667"/>
    <lineage>
        <taxon>Eukaryota</taxon>
        <taxon>Metazoa</taxon>
        <taxon>Spiralia</taxon>
        <taxon>Lophotrochozoa</taxon>
        <taxon>Platyhelminthes</taxon>
        <taxon>Cestoda</taxon>
        <taxon>Eucestoda</taxon>
        <taxon>Diphyllobothriidea</taxon>
        <taxon>Diphyllobothriidae</taxon>
        <taxon>Schistocephalus</taxon>
    </lineage>
</organism>
<name>A0A183TFD7_SCHSO</name>
<evidence type="ECO:0000256" key="1">
    <source>
        <dbReference type="PROSITE-ProRule" id="PRU00042"/>
    </source>
</evidence>
<evidence type="ECO:0000256" key="2">
    <source>
        <dbReference type="SAM" id="MobiDB-lite"/>
    </source>
</evidence>
<keyword evidence="5" id="KW-1185">Reference proteome</keyword>
<feature type="region of interest" description="Disordered" evidence="2">
    <location>
        <begin position="141"/>
        <end position="180"/>
    </location>
</feature>
<dbReference type="OrthoDB" id="654211at2759"/>
<dbReference type="WBParaSite" id="SSLN_0001575301-mRNA-1">
    <property type="protein sequence ID" value="SSLN_0001575301-mRNA-1"/>
    <property type="gene ID" value="SSLN_0001575301"/>
</dbReference>
<keyword evidence="1" id="KW-0862">Zinc</keyword>
<dbReference type="SMART" id="SM00355">
    <property type="entry name" value="ZnF_C2H2"/>
    <property type="match status" value="2"/>
</dbReference>
<dbReference type="Gene3D" id="3.30.160.60">
    <property type="entry name" value="Classic Zinc Finger"/>
    <property type="match status" value="1"/>
</dbReference>
<evidence type="ECO:0000259" key="3">
    <source>
        <dbReference type="PROSITE" id="PS50157"/>
    </source>
</evidence>
<feature type="compositionally biased region" description="Low complexity" evidence="2">
    <location>
        <begin position="160"/>
        <end position="175"/>
    </location>
</feature>
<reference evidence="4 5" key="2">
    <citation type="submission" date="2018-11" db="EMBL/GenBank/DDBJ databases">
        <authorList>
            <consortium name="Pathogen Informatics"/>
        </authorList>
    </citation>
    <scope>NUCLEOTIDE SEQUENCE [LARGE SCALE GENOMIC DNA]</scope>
    <source>
        <strain evidence="4 5">NST_G2</strain>
    </source>
</reference>
<proteinExistence type="predicted"/>
<protein>
    <submittedName>
        <fullName evidence="6">C2H2-type domain-containing protein</fullName>
    </submittedName>
</protein>
<dbReference type="Proteomes" id="UP000275846">
    <property type="component" value="Unassembled WGS sequence"/>
</dbReference>
<evidence type="ECO:0000313" key="6">
    <source>
        <dbReference type="WBParaSite" id="SSLN_0001575301-mRNA-1"/>
    </source>
</evidence>
<accession>A0A183TFD7</accession>
<gene>
    <name evidence="4" type="ORF">SSLN_LOCUS15185</name>
</gene>
<dbReference type="AlphaFoldDB" id="A0A183TFD7"/>
<dbReference type="GO" id="GO:0008270">
    <property type="term" value="F:zinc ion binding"/>
    <property type="evidence" value="ECO:0007669"/>
    <property type="project" value="UniProtKB-KW"/>
</dbReference>
<sequence length="199" mass="21165">MATTPTTSDHSVDASPPTITDNFLHPLPLATNMLATATYPTRAAAVATTDYPPLAIFTTFAPSTSDGDSVLTCTLCDRTLTPHRGLVSHLQIHHIEADEPVSGAPKHSRRGRLQCPHCSRACTHRMALLGHMLIHKSGIHHDVNTSNTSGVPINTPRSPPLSATTSTSSKTRTGSAPPDLSCPHCHHIHTSCIGLFGHL</sequence>
<dbReference type="PROSITE" id="PS50157">
    <property type="entry name" value="ZINC_FINGER_C2H2_2"/>
    <property type="match status" value="1"/>
</dbReference>
<keyword evidence="1" id="KW-0863">Zinc-finger</keyword>
<reference evidence="6" key="1">
    <citation type="submission" date="2016-06" db="UniProtKB">
        <authorList>
            <consortium name="WormBaseParasite"/>
        </authorList>
    </citation>
    <scope>IDENTIFICATION</scope>
</reference>
<dbReference type="PROSITE" id="PS00028">
    <property type="entry name" value="ZINC_FINGER_C2H2_1"/>
    <property type="match status" value="2"/>
</dbReference>
<dbReference type="EMBL" id="UYSU01039674">
    <property type="protein sequence ID" value="VDM01571.1"/>
    <property type="molecule type" value="Genomic_DNA"/>
</dbReference>
<feature type="domain" description="C2H2-type" evidence="3">
    <location>
        <begin position="71"/>
        <end position="98"/>
    </location>
</feature>
<keyword evidence="1" id="KW-0479">Metal-binding</keyword>
<dbReference type="InterPro" id="IPR013087">
    <property type="entry name" value="Znf_C2H2_type"/>
</dbReference>